<sequence>MTVVRLCRKDQPPEVGKSLVPSYFAGRRGKRGLESTAVKELHLDSSSGGGKATAAVQIGEYMAFVARSNLSSEPRARKRSPLLN</sequence>
<dbReference type="AlphaFoldDB" id="A0A565BPZ0"/>
<proteinExistence type="predicted"/>
<evidence type="ECO:0000313" key="2">
    <source>
        <dbReference type="Proteomes" id="UP000489600"/>
    </source>
</evidence>
<reference evidence="1" key="1">
    <citation type="submission" date="2019-07" db="EMBL/GenBank/DDBJ databases">
        <authorList>
            <person name="Dittberner H."/>
        </authorList>
    </citation>
    <scope>NUCLEOTIDE SEQUENCE [LARGE SCALE GENOMIC DNA]</scope>
</reference>
<accession>A0A565BPZ0</accession>
<organism evidence="1 2">
    <name type="scientific">Arabis nemorensis</name>
    <dbReference type="NCBI Taxonomy" id="586526"/>
    <lineage>
        <taxon>Eukaryota</taxon>
        <taxon>Viridiplantae</taxon>
        <taxon>Streptophyta</taxon>
        <taxon>Embryophyta</taxon>
        <taxon>Tracheophyta</taxon>
        <taxon>Spermatophyta</taxon>
        <taxon>Magnoliopsida</taxon>
        <taxon>eudicotyledons</taxon>
        <taxon>Gunneridae</taxon>
        <taxon>Pentapetalae</taxon>
        <taxon>rosids</taxon>
        <taxon>malvids</taxon>
        <taxon>Brassicales</taxon>
        <taxon>Brassicaceae</taxon>
        <taxon>Arabideae</taxon>
        <taxon>Arabis</taxon>
    </lineage>
</organism>
<comment type="caution">
    <text evidence="1">The sequence shown here is derived from an EMBL/GenBank/DDBJ whole genome shotgun (WGS) entry which is preliminary data.</text>
</comment>
<dbReference type="EMBL" id="CABITT030000004">
    <property type="protein sequence ID" value="VVB03498.1"/>
    <property type="molecule type" value="Genomic_DNA"/>
</dbReference>
<keyword evidence="2" id="KW-1185">Reference proteome</keyword>
<dbReference type="Proteomes" id="UP000489600">
    <property type="component" value="Unassembled WGS sequence"/>
</dbReference>
<name>A0A565BPZ0_9BRAS</name>
<protein>
    <submittedName>
        <fullName evidence="1">Uncharacterized protein</fullName>
    </submittedName>
</protein>
<evidence type="ECO:0000313" key="1">
    <source>
        <dbReference type="EMBL" id="VVB03498.1"/>
    </source>
</evidence>
<gene>
    <name evidence="1" type="ORF">ANE_LOCUS13942</name>
</gene>